<organism evidence="1 2">
    <name type="scientific">Portunus trituberculatus</name>
    <name type="common">Swimming crab</name>
    <name type="synonym">Neptunus trituberculatus</name>
    <dbReference type="NCBI Taxonomy" id="210409"/>
    <lineage>
        <taxon>Eukaryota</taxon>
        <taxon>Metazoa</taxon>
        <taxon>Ecdysozoa</taxon>
        <taxon>Arthropoda</taxon>
        <taxon>Crustacea</taxon>
        <taxon>Multicrustacea</taxon>
        <taxon>Malacostraca</taxon>
        <taxon>Eumalacostraca</taxon>
        <taxon>Eucarida</taxon>
        <taxon>Decapoda</taxon>
        <taxon>Pleocyemata</taxon>
        <taxon>Brachyura</taxon>
        <taxon>Eubrachyura</taxon>
        <taxon>Portunoidea</taxon>
        <taxon>Portunidae</taxon>
        <taxon>Portuninae</taxon>
        <taxon>Portunus</taxon>
    </lineage>
</organism>
<name>A0A5B7HKK3_PORTR</name>
<dbReference type="Proteomes" id="UP000324222">
    <property type="component" value="Unassembled WGS sequence"/>
</dbReference>
<evidence type="ECO:0000313" key="2">
    <source>
        <dbReference type="Proteomes" id="UP000324222"/>
    </source>
</evidence>
<reference evidence="1 2" key="1">
    <citation type="submission" date="2019-05" db="EMBL/GenBank/DDBJ databases">
        <title>Another draft genome of Portunus trituberculatus and its Hox gene families provides insights of decapod evolution.</title>
        <authorList>
            <person name="Jeong J.-H."/>
            <person name="Song I."/>
            <person name="Kim S."/>
            <person name="Choi T."/>
            <person name="Kim D."/>
            <person name="Ryu S."/>
            <person name="Kim W."/>
        </authorList>
    </citation>
    <scope>NUCLEOTIDE SEQUENCE [LARGE SCALE GENOMIC DNA]</scope>
    <source>
        <tissue evidence="1">Muscle</tissue>
    </source>
</reference>
<proteinExistence type="predicted"/>
<evidence type="ECO:0000313" key="1">
    <source>
        <dbReference type="EMBL" id="MPC69258.1"/>
    </source>
</evidence>
<sequence length="76" mass="8637">MRTTAGVQSARHAQRLSISGVIRPLSYVVIPASTPAKPRYQRGSATHHYRPPLVKWRRTVAVKLLLTKHSCMNYIR</sequence>
<gene>
    <name evidence="1" type="ORF">E2C01_063475</name>
</gene>
<keyword evidence="2" id="KW-1185">Reference proteome</keyword>
<dbReference type="EMBL" id="VSRR010029114">
    <property type="protein sequence ID" value="MPC69258.1"/>
    <property type="molecule type" value="Genomic_DNA"/>
</dbReference>
<accession>A0A5B7HKK3</accession>
<protein>
    <submittedName>
        <fullName evidence="1">Uncharacterized protein</fullName>
    </submittedName>
</protein>
<comment type="caution">
    <text evidence="1">The sequence shown here is derived from an EMBL/GenBank/DDBJ whole genome shotgun (WGS) entry which is preliminary data.</text>
</comment>
<dbReference type="AlphaFoldDB" id="A0A5B7HKK3"/>